<feature type="compositionally biased region" description="Basic and acidic residues" evidence="6">
    <location>
        <begin position="386"/>
        <end position="415"/>
    </location>
</feature>
<dbReference type="InterPro" id="IPR027329">
    <property type="entry name" value="TPX2_C"/>
</dbReference>
<gene>
    <name evidence="8" type="ORF">RHSIM_Rhsim03G0062900</name>
</gene>
<keyword evidence="4" id="KW-0493">Microtubule</keyword>
<comment type="similarity">
    <text evidence="2">Belongs to the TPX2 family.</text>
</comment>
<feature type="compositionally biased region" description="Basic and acidic residues" evidence="6">
    <location>
        <begin position="436"/>
        <end position="448"/>
    </location>
</feature>
<feature type="region of interest" description="Disordered" evidence="6">
    <location>
        <begin position="1"/>
        <end position="258"/>
    </location>
</feature>
<feature type="compositionally biased region" description="Low complexity" evidence="6">
    <location>
        <begin position="143"/>
        <end position="165"/>
    </location>
</feature>
<feature type="compositionally biased region" description="Polar residues" evidence="6">
    <location>
        <begin position="237"/>
        <end position="255"/>
    </location>
</feature>
<keyword evidence="5" id="KW-0206">Cytoskeleton</keyword>
<feature type="compositionally biased region" description="Polar residues" evidence="6">
    <location>
        <begin position="179"/>
        <end position="193"/>
    </location>
</feature>
<dbReference type="GO" id="GO:0008017">
    <property type="term" value="F:microtubule binding"/>
    <property type="evidence" value="ECO:0007669"/>
    <property type="project" value="InterPro"/>
</dbReference>
<evidence type="ECO:0000259" key="7">
    <source>
        <dbReference type="Pfam" id="PF06886"/>
    </source>
</evidence>
<evidence type="ECO:0000313" key="9">
    <source>
        <dbReference type="Proteomes" id="UP000626092"/>
    </source>
</evidence>
<dbReference type="GO" id="GO:0000226">
    <property type="term" value="P:microtubule cytoskeleton organization"/>
    <property type="evidence" value="ECO:0007669"/>
    <property type="project" value="InterPro"/>
</dbReference>
<dbReference type="AlphaFoldDB" id="A0A834LV98"/>
<comment type="caution">
    <text evidence="8">The sequence shown here is derived from an EMBL/GenBank/DDBJ whole genome shotgun (WGS) entry which is preliminary data.</text>
</comment>
<feature type="compositionally biased region" description="Polar residues" evidence="6">
    <location>
        <begin position="104"/>
        <end position="113"/>
    </location>
</feature>
<dbReference type="InterPro" id="IPR044806">
    <property type="entry name" value="WVD2/WDL1-4"/>
</dbReference>
<evidence type="ECO:0000256" key="5">
    <source>
        <dbReference type="ARBA" id="ARBA00023212"/>
    </source>
</evidence>
<feature type="region of interest" description="Disordered" evidence="6">
    <location>
        <begin position="311"/>
        <end position="468"/>
    </location>
</feature>
<evidence type="ECO:0000256" key="6">
    <source>
        <dbReference type="SAM" id="MobiDB-lite"/>
    </source>
</evidence>
<comment type="subcellular location">
    <subcellularLocation>
        <location evidence="1">Cytoplasm</location>
        <location evidence="1">Cytoskeleton</location>
    </subcellularLocation>
</comment>
<proteinExistence type="inferred from homology"/>
<evidence type="ECO:0000256" key="3">
    <source>
        <dbReference type="ARBA" id="ARBA00022490"/>
    </source>
</evidence>
<dbReference type="EMBL" id="WJXA01000003">
    <property type="protein sequence ID" value="KAF7148288.1"/>
    <property type="molecule type" value="Genomic_DNA"/>
</dbReference>
<sequence length="468" mass="50485">MESKNGLSVEDECGVLEKLDSNEEEHHVDESEKVLDVKGTSENALKAKEGLDSSGLVVKPSVSVSKSRISNPLKKPPNNGSLKGSKVAKDGPNSKAPAPLACNTRRSITQSLSFPARGLRTDVMKKSADGHPVKADAQSIRVNGGKSEFSSSNGSRSNPTNRRNSTGPNSKENDGGASTRRTTLASLPSTQQPIYGKSGSGNGDVKLPQSEVPLSLDQDSEQFKAAFATKENDDTRSTTSSNAAPGGQQRSSGSVFSFKLDERAEKRKEFFSKLEEKIHAREAEKSTWQEKSKENQEAEIKQLRKSLKFKAAPLPSFYKEPPPKVELKKIPTTRPISPKLGRSKDLSSAATNVSSEGNNQEQAKTPRVIRAKSDKSVSASKKPIKKSRESVASKAEGKPVELIKETTAKEERQDQKTSVGEVVEESQKQFVNSGEFEDKTEMDADKHNGPGMVLSGPEIQPAEVAVGG</sequence>
<evidence type="ECO:0000256" key="1">
    <source>
        <dbReference type="ARBA" id="ARBA00004245"/>
    </source>
</evidence>
<feature type="compositionally biased region" description="Basic and acidic residues" evidence="6">
    <location>
        <begin position="119"/>
        <end position="134"/>
    </location>
</feature>
<dbReference type="OrthoDB" id="1939285at2759"/>
<keyword evidence="3" id="KW-0963">Cytoplasm</keyword>
<accession>A0A834LV98</accession>
<feature type="compositionally biased region" description="Low complexity" evidence="6">
    <location>
        <begin position="53"/>
        <end position="70"/>
    </location>
</feature>
<dbReference type="PANTHER" id="PTHR46372:SF26">
    <property type="entry name" value="(WILD MALAYSIAN BANANA) HYPOTHETICAL PROTEIN"/>
    <property type="match status" value="1"/>
</dbReference>
<dbReference type="Proteomes" id="UP000626092">
    <property type="component" value="Unassembled WGS sequence"/>
</dbReference>
<protein>
    <recommendedName>
        <fullName evidence="7">TPX2 C-terminal domain-containing protein</fullName>
    </recommendedName>
</protein>
<evidence type="ECO:0000313" key="8">
    <source>
        <dbReference type="EMBL" id="KAF7148288.1"/>
    </source>
</evidence>
<dbReference type="PANTHER" id="PTHR46372">
    <property type="entry name" value="PROTEIN WVD2-LIKE 3"/>
    <property type="match status" value="1"/>
</dbReference>
<evidence type="ECO:0000256" key="4">
    <source>
        <dbReference type="ARBA" id="ARBA00022701"/>
    </source>
</evidence>
<feature type="compositionally biased region" description="Basic and acidic residues" evidence="6">
    <location>
        <begin position="15"/>
        <end position="36"/>
    </location>
</feature>
<reference evidence="8" key="1">
    <citation type="submission" date="2019-11" db="EMBL/GenBank/DDBJ databases">
        <authorList>
            <person name="Liu Y."/>
            <person name="Hou J."/>
            <person name="Li T.-Q."/>
            <person name="Guan C.-H."/>
            <person name="Wu X."/>
            <person name="Wu H.-Z."/>
            <person name="Ling F."/>
            <person name="Zhang R."/>
            <person name="Shi X.-G."/>
            <person name="Ren J.-P."/>
            <person name="Chen E.-F."/>
            <person name="Sun J.-M."/>
        </authorList>
    </citation>
    <scope>NUCLEOTIDE SEQUENCE</scope>
    <source>
        <strain evidence="8">Adult_tree_wgs_1</strain>
        <tissue evidence="8">Leaves</tissue>
    </source>
</reference>
<feature type="compositionally biased region" description="Polar residues" evidence="6">
    <location>
        <begin position="346"/>
        <end position="363"/>
    </location>
</feature>
<feature type="domain" description="TPX2 C-terminal" evidence="7">
    <location>
        <begin position="256"/>
        <end position="330"/>
    </location>
</feature>
<dbReference type="Pfam" id="PF06886">
    <property type="entry name" value="TPX2"/>
    <property type="match status" value="1"/>
</dbReference>
<evidence type="ECO:0000256" key="2">
    <source>
        <dbReference type="ARBA" id="ARBA00005885"/>
    </source>
</evidence>
<organism evidence="8 9">
    <name type="scientific">Rhododendron simsii</name>
    <name type="common">Sims's rhododendron</name>
    <dbReference type="NCBI Taxonomy" id="118357"/>
    <lineage>
        <taxon>Eukaryota</taxon>
        <taxon>Viridiplantae</taxon>
        <taxon>Streptophyta</taxon>
        <taxon>Embryophyta</taxon>
        <taxon>Tracheophyta</taxon>
        <taxon>Spermatophyta</taxon>
        <taxon>Magnoliopsida</taxon>
        <taxon>eudicotyledons</taxon>
        <taxon>Gunneridae</taxon>
        <taxon>Pentapetalae</taxon>
        <taxon>asterids</taxon>
        <taxon>Ericales</taxon>
        <taxon>Ericaceae</taxon>
        <taxon>Ericoideae</taxon>
        <taxon>Rhodoreae</taxon>
        <taxon>Rhododendron</taxon>
    </lineage>
</organism>
<dbReference type="GO" id="GO:0005874">
    <property type="term" value="C:microtubule"/>
    <property type="evidence" value="ECO:0007669"/>
    <property type="project" value="UniProtKB-KW"/>
</dbReference>
<keyword evidence="9" id="KW-1185">Reference proteome</keyword>
<name>A0A834LV98_RHOSS</name>